<evidence type="ECO:0000259" key="4">
    <source>
        <dbReference type="Pfam" id="PF20769"/>
    </source>
</evidence>
<feature type="transmembrane region" description="Helical" evidence="1">
    <location>
        <begin position="20"/>
        <end position="38"/>
    </location>
</feature>
<protein>
    <submittedName>
        <fullName evidence="5">Germination protein YpeB</fullName>
    </submittedName>
</protein>
<proteinExistence type="predicted"/>
<evidence type="ECO:0000256" key="1">
    <source>
        <dbReference type="SAM" id="Phobius"/>
    </source>
</evidence>
<reference evidence="5 6" key="1">
    <citation type="submission" date="2016-10" db="EMBL/GenBank/DDBJ databases">
        <authorList>
            <person name="de Groot N.N."/>
        </authorList>
    </citation>
    <scope>NUCLEOTIDE SEQUENCE [LARGE SCALE GENOMIC DNA]</scope>
    <source>
        <strain evidence="5 6">CGMCC 1.5070</strain>
    </source>
</reference>
<evidence type="ECO:0000313" key="6">
    <source>
        <dbReference type="Proteomes" id="UP000199158"/>
    </source>
</evidence>
<dbReference type="RefSeq" id="WP_092754234.1">
    <property type="nucleotide sequence ID" value="NZ_FOCG01000001.1"/>
</dbReference>
<keyword evidence="1" id="KW-0472">Membrane</keyword>
<accession>A0A1H8BSG4</accession>
<dbReference type="Pfam" id="PF03413">
    <property type="entry name" value="PepSY"/>
    <property type="match status" value="1"/>
</dbReference>
<organism evidence="5 6">
    <name type="scientific">Hydrogenoanaerobacterium saccharovorans</name>
    <dbReference type="NCBI Taxonomy" id="474960"/>
    <lineage>
        <taxon>Bacteria</taxon>
        <taxon>Bacillati</taxon>
        <taxon>Bacillota</taxon>
        <taxon>Clostridia</taxon>
        <taxon>Eubacteriales</taxon>
        <taxon>Oscillospiraceae</taxon>
        <taxon>Hydrogenoanaerobacterium</taxon>
    </lineage>
</organism>
<dbReference type="Pfam" id="PF14620">
    <property type="entry name" value="YPEB_PepSY1-2"/>
    <property type="match status" value="1"/>
</dbReference>
<dbReference type="Pfam" id="PF20769">
    <property type="entry name" value="YPEB_N"/>
    <property type="match status" value="1"/>
</dbReference>
<gene>
    <name evidence="5" type="ORF">SAMN05216180_2060</name>
</gene>
<keyword evidence="1" id="KW-1133">Transmembrane helix</keyword>
<dbReference type="InterPro" id="IPR025711">
    <property type="entry name" value="PepSY"/>
</dbReference>
<feature type="domain" description="Sporulation protein YpeB PepSY1 and PepSY2" evidence="3">
    <location>
        <begin position="198"/>
        <end position="381"/>
    </location>
</feature>
<dbReference type="Proteomes" id="UP000199158">
    <property type="component" value="Unassembled WGS sequence"/>
</dbReference>
<dbReference type="EMBL" id="FOCG01000001">
    <property type="protein sequence ID" value="SEM85529.1"/>
    <property type="molecule type" value="Genomic_DNA"/>
</dbReference>
<dbReference type="GO" id="GO:0009847">
    <property type="term" value="P:spore germination"/>
    <property type="evidence" value="ECO:0007669"/>
    <property type="project" value="InterPro"/>
</dbReference>
<evidence type="ECO:0000259" key="2">
    <source>
        <dbReference type="Pfam" id="PF03413"/>
    </source>
</evidence>
<sequence>MENGKSVHLNFTKRGWVRIVSYLCAVLLVLGVGTAVNFNNAVRYRILLEDTYSQSITGLASNLTGISSTLSKGLYASTPVQVSSLSAQLWRDASAAKTALTSLPVGELHLDNTNRFLSQIGDYAMTLSKKSVSGGEISEQERKQFAALCEYGRKLSDQLFQMEQNIIQGQITMEQIKKDIENTNKENGAEPQSGETIGSFEGLEKSFTDYPELEYDGPFSDHILKREPQMLKGAAQIPYEEAQKLAAKAAQVEYASLKPGSDENSTMPSYTFNDDDVWVGVTKAGGFVVYVIKSRIPQATTLTTDQAIKTARTYLEGLNLKSLTHTYYQIKDNQCTINFAHTQGGVTIYPDLVKVTVAMDNGEILGFDARGYISNHYNRTITTPKLSLEQAKQVVDKKLKIESNHLVIIPTTGQFETYCYEFTVTSETGDKLLIYINADTGVEEQILILTEDENGRITR</sequence>
<evidence type="ECO:0000259" key="3">
    <source>
        <dbReference type="Pfam" id="PF14620"/>
    </source>
</evidence>
<dbReference type="InterPro" id="IPR014239">
    <property type="entry name" value="YpeB_PepSY1-2"/>
</dbReference>
<dbReference type="NCBIfam" id="TIGR02889">
    <property type="entry name" value="spore_YpeB"/>
    <property type="match status" value="1"/>
</dbReference>
<dbReference type="STRING" id="474960.SAMN05216180_2060"/>
<feature type="domain" description="Sporulation protein YpeB N-terminal" evidence="4">
    <location>
        <begin position="43"/>
        <end position="173"/>
    </location>
</feature>
<evidence type="ECO:0000313" key="5">
    <source>
        <dbReference type="EMBL" id="SEM85529.1"/>
    </source>
</evidence>
<keyword evidence="6" id="KW-1185">Reference proteome</keyword>
<dbReference type="AlphaFoldDB" id="A0A1H8BSG4"/>
<feature type="domain" description="PepSY" evidence="2">
    <location>
        <begin position="385"/>
        <end position="441"/>
    </location>
</feature>
<keyword evidence="1" id="KW-0812">Transmembrane</keyword>
<name>A0A1H8BSG4_9FIRM</name>
<dbReference type="InterPro" id="IPR048402">
    <property type="entry name" value="YpeB_N"/>
</dbReference>
<dbReference type="OrthoDB" id="2372097at2"/>